<evidence type="ECO:0000259" key="10">
    <source>
        <dbReference type="PROSITE" id="PS52015"/>
    </source>
</evidence>
<evidence type="ECO:0000256" key="3">
    <source>
        <dbReference type="ARBA" id="ARBA00022448"/>
    </source>
</evidence>
<organism evidence="11 12">
    <name type="scientific">Aurantiacibacter xanthus</name>
    <dbReference type="NCBI Taxonomy" id="1784712"/>
    <lineage>
        <taxon>Bacteria</taxon>
        <taxon>Pseudomonadati</taxon>
        <taxon>Pseudomonadota</taxon>
        <taxon>Alphaproteobacteria</taxon>
        <taxon>Sphingomonadales</taxon>
        <taxon>Erythrobacteraceae</taxon>
        <taxon>Aurantiacibacter</taxon>
    </lineage>
</organism>
<evidence type="ECO:0000256" key="6">
    <source>
        <dbReference type="ARBA" id="ARBA00022692"/>
    </source>
</evidence>
<evidence type="ECO:0000256" key="4">
    <source>
        <dbReference type="ARBA" id="ARBA00022475"/>
    </source>
</evidence>
<evidence type="ECO:0000313" key="12">
    <source>
        <dbReference type="Proteomes" id="UP000265366"/>
    </source>
</evidence>
<gene>
    <name evidence="11" type="ORF">D2V17_02070</name>
</gene>
<accession>A0A3A1PEN5</accession>
<dbReference type="EMBL" id="QXFM01000012">
    <property type="protein sequence ID" value="RIV92253.1"/>
    <property type="molecule type" value="Genomic_DNA"/>
</dbReference>
<comment type="subcellular location">
    <subcellularLocation>
        <location evidence="1">Cell inner membrane</location>
        <topology evidence="1">Single-pass membrane protein</topology>
        <orientation evidence="1">Periplasmic side</orientation>
    </subcellularLocation>
</comment>
<evidence type="ECO:0000256" key="8">
    <source>
        <dbReference type="ARBA" id="ARBA00022989"/>
    </source>
</evidence>
<keyword evidence="3" id="KW-0813">Transport</keyword>
<sequence length="230" mass="24328">MAYVDSTAAPGARAKALLGVGAIHAVMAIGVYTGLTITGVIAPPEKIVTAWNVPTPTPTLEPPPPEKIEQQVPEVVTYNPPKAPERKLDLPTRDPIVAAPFDDGPVMPTIPRQFPGTGTGDLALPTPSPSPSFAAVGPSAINGPTGWITTDDYPRRDLMRENEGTVRYRLVVASNGRVETCEVTQSSGHSGLDAETCRLLQRRARFQPAKDTSGAQVVGTFTGAVTWQIP</sequence>
<dbReference type="SUPFAM" id="SSF74653">
    <property type="entry name" value="TolA/TonB C-terminal domain"/>
    <property type="match status" value="1"/>
</dbReference>
<keyword evidence="9" id="KW-0472">Membrane</keyword>
<proteinExistence type="inferred from homology"/>
<dbReference type="Pfam" id="PF03544">
    <property type="entry name" value="TonB_C"/>
    <property type="match status" value="1"/>
</dbReference>
<keyword evidence="7" id="KW-0653">Protein transport</keyword>
<dbReference type="AlphaFoldDB" id="A0A3A1PEN5"/>
<dbReference type="GO" id="GO:0055085">
    <property type="term" value="P:transmembrane transport"/>
    <property type="evidence" value="ECO:0007669"/>
    <property type="project" value="InterPro"/>
</dbReference>
<evidence type="ECO:0000256" key="9">
    <source>
        <dbReference type="ARBA" id="ARBA00023136"/>
    </source>
</evidence>
<feature type="domain" description="TonB C-terminal" evidence="10">
    <location>
        <begin position="138"/>
        <end position="230"/>
    </location>
</feature>
<dbReference type="InterPro" id="IPR037682">
    <property type="entry name" value="TonB_C"/>
</dbReference>
<dbReference type="GO" id="GO:0098797">
    <property type="term" value="C:plasma membrane protein complex"/>
    <property type="evidence" value="ECO:0007669"/>
    <property type="project" value="TreeGrafter"/>
</dbReference>
<dbReference type="NCBIfam" id="TIGR01352">
    <property type="entry name" value="tonB_Cterm"/>
    <property type="match status" value="1"/>
</dbReference>
<dbReference type="InterPro" id="IPR051045">
    <property type="entry name" value="TonB-dependent_transducer"/>
</dbReference>
<dbReference type="RefSeq" id="WP_119591488.1">
    <property type="nucleotide sequence ID" value="NZ_QXFM01000012.1"/>
</dbReference>
<keyword evidence="12" id="KW-1185">Reference proteome</keyword>
<dbReference type="InterPro" id="IPR006260">
    <property type="entry name" value="TonB/TolA_C"/>
</dbReference>
<dbReference type="GO" id="GO:0015031">
    <property type="term" value="P:protein transport"/>
    <property type="evidence" value="ECO:0007669"/>
    <property type="project" value="UniProtKB-KW"/>
</dbReference>
<dbReference type="GO" id="GO:0031992">
    <property type="term" value="F:energy transducer activity"/>
    <property type="evidence" value="ECO:0007669"/>
    <property type="project" value="TreeGrafter"/>
</dbReference>
<dbReference type="Gene3D" id="3.30.1150.10">
    <property type="match status" value="1"/>
</dbReference>
<dbReference type="PANTHER" id="PTHR33446">
    <property type="entry name" value="PROTEIN TONB-RELATED"/>
    <property type="match status" value="1"/>
</dbReference>
<comment type="similarity">
    <text evidence="2">Belongs to the TonB family.</text>
</comment>
<dbReference type="PROSITE" id="PS52015">
    <property type="entry name" value="TONB_CTD"/>
    <property type="match status" value="1"/>
</dbReference>
<reference evidence="11 12" key="1">
    <citation type="submission" date="2018-08" db="EMBL/GenBank/DDBJ databases">
        <title>Erythrobacter zhengii sp.nov., a bacterium isolated from deep-sea sediment.</title>
        <authorList>
            <person name="Fang C."/>
            <person name="Wu Y.-H."/>
            <person name="Sun C."/>
            <person name="Wang H."/>
            <person name="Cheng H."/>
            <person name="Meng F.-X."/>
            <person name="Wang C.-S."/>
            <person name="Xu X.-W."/>
        </authorList>
    </citation>
    <scope>NUCLEOTIDE SEQUENCE [LARGE SCALE GENOMIC DNA]</scope>
    <source>
        <strain evidence="11 12">CCTCC AB 2015396</strain>
    </source>
</reference>
<evidence type="ECO:0000256" key="7">
    <source>
        <dbReference type="ARBA" id="ARBA00022927"/>
    </source>
</evidence>
<dbReference type="PANTHER" id="PTHR33446:SF2">
    <property type="entry name" value="PROTEIN TONB"/>
    <property type="match status" value="1"/>
</dbReference>
<evidence type="ECO:0000256" key="5">
    <source>
        <dbReference type="ARBA" id="ARBA00022519"/>
    </source>
</evidence>
<name>A0A3A1PEN5_9SPHN</name>
<keyword evidence="5" id="KW-0997">Cell inner membrane</keyword>
<keyword evidence="4" id="KW-1003">Cell membrane</keyword>
<evidence type="ECO:0000313" key="11">
    <source>
        <dbReference type="EMBL" id="RIV92253.1"/>
    </source>
</evidence>
<dbReference type="OrthoDB" id="7585155at2"/>
<protein>
    <submittedName>
        <fullName evidence="11">Energy transducer TonB</fullName>
    </submittedName>
</protein>
<keyword evidence="8" id="KW-1133">Transmembrane helix</keyword>
<dbReference type="Proteomes" id="UP000265366">
    <property type="component" value="Unassembled WGS sequence"/>
</dbReference>
<evidence type="ECO:0000256" key="1">
    <source>
        <dbReference type="ARBA" id="ARBA00004383"/>
    </source>
</evidence>
<keyword evidence="6" id="KW-0812">Transmembrane</keyword>
<comment type="caution">
    <text evidence="11">The sequence shown here is derived from an EMBL/GenBank/DDBJ whole genome shotgun (WGS) entry which is preliminary data.</text>
</comment>
<evidence type="ECO:0000256" key="2">
    <source>
        <dbReference type="ARBA" id="ARBA00006555"/>
    </source>
</evidence>